<feature type="region of interest" description="Disordered" evidence="1">
    <location>
        <begin position="1"/>
        <end position="49"/>
    </location>
</feature>
<sequence>GAPLVRPPARLADEPPGSAAKQPGAPRTPLQQGHRDQDRPCGTRPARPL</sequence>
<gene>
    <name evidence="2" type="ORF">AVDCRST_MAG48-3332</name>
</gene>
<accession>A0A6J4LK45</accession>
<dbReference type="EMBL" id="CADCTS010000470">
    <property type="protein sequence ID" value="CAA9335071.1"/>
    <property type="molecule type" value="Genomic_DNA"/>
</dbReference>
<evidence type="ECO:0000256" key="1">
    <source>
        <dbReference type="SAM" id="MobiDB-lite"/>
    </source>
</evidence>
<feature type="non-terminal residue" evidence="2">
    <location>
        <position position="1"/>
    </location>
</feature>
<evidence type="ECO:0000313" key="2">
    <source>
        <dbReference type="EMBL" id="CAA9335071.1"/>
    </source>
</evidence>
<reference evidence="2" key="1">
    <citation type="submission" date="2020-02" db="EMBL/GenBank/DDBJ databases">
        <authorList>
            <person name="Meier V. D."/>
        </authorList>
    </citation>
    <scope>NUCLEOTIDE SEQUENCE</scope>
    <source>
        <strain evidence="2">AVDCRST_MAG48</strain>
    </source>
</reference>
<name>A0A6J4LK45_9ACTN</name>
<dbReference type="AlphaFoldDB" id="A0A6J4LK45"/>
<proteinExistence type="predicted"/>
<feature type="non-terminal residue" evidence="2">
    <location>
        <position position="49"/>
    </location>
</feature>
<organism evidence="2">
    <name type="scientific">uncultured Friedmanniella sp</name>
    <dbReference type="NCBI Taxonomy" id="335381"/>
    <lineage>
        <taxon>Bacteria</taxon>
        <taxon>Bacillati</taxon>
        <taxon>Actinomycetota</taxon>
        <taxon>Actinomycetes</taxon>
        <taxon>Propionibacteriales</taxon>
        <taxon>Nocardioidaceae</taxon>
        <taxon>Friedmanniella</taxon>
        <taxon>environmental samples</taxon>
    </lineage>
</organism>
<protein>
    <submittedName>
        <fullName evidence="2">Uncharacterized protein</fullName>
    </submittedName>
</protein>